<evidence type="ECO:0000313" key="8">
    <source>
        <dbReference type="EMBL" id="KAA9041312.1"/>
    </source>
</evidence>
<evidence type="ECO:0000256" key="3">
    <source>
        <dbReference type="ARBA" id="ARBA00022692"/>
    </source>
</evidence>
<evidence type="ECO:0000256" key="4">
    <source>
        <dbReference type="ARBA" id="ARBA00022989"/>
    </source>
</evidence>
<gene>
    <name evidence="8" type="ORF">FW778_04555</name>
</gene>
<evidence type="ECO:0000256" key="7">
    <source>
        <dbReference type="SAM" id="SignalP"/>
    </source>
</evidence>
<feature type="transmembrane region" description="Helical" evidence="6">
    <location>
        <begin position="75"/>
        <end position="96"/>
    </location>
</feature>
<protein>
    <submittedName>
        <fullName evidence="8">DUF423 domain-containing protein</fullName>
    </submittedName>
</protein>
<dbReference type="AlphaFoldDB" id="A0A5J5IP80"/>
<dbReference type="PANTHER" id="PTHR43461">
    <property type="entry name" value="TRANSMEMBRANE PROTEIN 256"/>
    <property type="match status" value="1"/>
</dbReference>
<evidence type="ECO:0000313" key="9">
    <source>
        <dbReference type="Proteomes" id="UP000326903"/>
    </source>
</evidence>
<evidence type="ECO:0000256" key="5">
    <source>
        <dbReference type="ARBA" id="ARBA00023136"/>
    </source>
</evidence>
<evidence type="ECO:0000256" key="2">
    <source>
        <dbReference type="ARBA" id="ARBA00009694"/>
    </source>
</evidence>
<keyword evidence="5 6" id="KW-0472">Membrane</keyword>
<dbReference type="GO" id="GO:0005886">
    <property type="term" value="C:plasma membrane"/>
    <property type="evidence" value="ECO:0007669"/>
    <property type="project" value="TreeGrafter"/>
</dbReference>
<dbReference type="Proteomes" id="UP000326903">
    <property type="component" value="Unassembled WGS sequence"/>
</dbReference>
<feature type="transmembrane region" description="Helical" evidence="6">
    <location>
        <begin position="102"/>
        <end position="126"/>
    </location>
</feature>
<reference evidence="8 9" key="1">
    <citation type="submission" date="2019-09" db="EMBL/GenBank/DDBJ databases">
        <title>Draft genome sequence of Ginsengibacter sp. BR5-29.</title>
        <authorList>
            <person name="Im W.-T."/>
        </authorList>
    </citation>
    <scope>NUCLEOTIDE SEQUENCE [LARGE SCALE GENOMIC DNA]</scope>
    <source>
        <strain evidence="8 9">BR5-29</strain>
    </source>
</reference>
<keyword evidence="9" id="KW-1185">Reference proteome</keyword>
<accession>A0A5J5IP80</accession>
<proteinExistence type="inferred from homology"/>
<comment type="caution">
    <text evidence="8">The sequence shown here is derived from an EMBL/GenBank/DDBJ whole genome shotgun (WGS) entry which is preliminary data.</text>
</comment>
<feature type="chain" id="PRO_5023935145" evidence="7">
    <location>
        <begin position="24"/>
        <end position="134"/>
    </location>
</feature>
<feature type="signal peptide" evidence="7">
    <location>
        <begin position="1"/>
        <end position="23"/>
    </location>
</feature>
<name>A0A5J5IP80_9BACT</name>
<keyword evidence="7" id="KW-0732">Signal</keyword>
<evidence type="ECO:0000256" key="1">
    <source>
        <dbReference type="ARBA" id="ARBA00004141"/>
    </source>
</evidence>
<dbReference type="PANTHER" id="PTHR43461:SF1">
    <property type="entry name" value="TRANSMEMBRANE PROTEIN 256"/>
    <property type="match status" value="1"/>
</dbReference>
<feature type="transmembrane region" description="Helical" evidence="6">
    <location>
        <begin position="47"/>
        <end position="63"/>
    </location>
</feature>
<evidence type="ECO:0000256" key="6">
    <source>
        <dbReference type="SAM" id="Phobius"/>
    </source>
</evidence>
<keyword evidence="4 6" id="KW-1133">Transmembrane helix</keyword>
<sequence length="134" mass="14720">MHRGYLKTATIIGALSVALGAFAAHSLKQHVSDYAVSIFETGVRYQFYHVFALLTSGILYKEFPNKFIKWSGKLFIAGIILFSASLYALTFIKAAVLPGYDWVGAITPFGGLCFIAGWLCLFFGIAKKPKSTLQ</sequence>
<keyword evidence="3 6" id="KW-0812">Transmembrane</keyword>
<dbReference type="InterPro" id="IPR006696">
    <property type="entry name" value="DUF423"/>
</dbReference>
<dbReference type="EMBL" id="VYQF01000001">
    <property type="protein sequence ID" value="KAA9041312.1"/>
    <property type="molecule type" value="Genomic_DNA"/>
</dbReference>
<comment type="subcellular location">
    <subcellularLocation>
        <location evidence="1">Membrane</location>
        <topology evidence="1">Multi-pass membrane protein</topology>
    </subcellularLocation>
</comment>
<dbReference type="Pfam" id="PF04241">
    <property type="entry name" value="DUF423"/>
    <property type="match status" value="1"/>
</dbReference>
<dbReference type="RefSeq" id="WP_150413401.1">
    <property type="nucleotide sequence ID" value="NZ_VYQF01000001.1"/>
</dbReference>
<comment type="similarity">
    <text evidence="2">Belongs to the UPF0382 family.</text>
</comment>
<organism evidence="8 9">
    <name type="scientific">Ginsengibacter hankyongi</name>
    <dbReference type="NCBI Taxonomy" id="2607284"/>
    <lineage>
        <taxon>Bacteria</taxon>
        <taxon>Pseudomonadati</taxon>
        <taxon>Bacteroidota</taxon>
        <taxon>Chitinophagia</taxon>
        <taxon>Chitinophagales</taxon>
        <taxon>Chitinophagaceae</taxon>
        <taxon>Ginsengibacter</taxon>
    </lineage>
</organism>